<dbReference type="EMBL" id="WTXG01000001">
    <property type="protein sequence ID" value="KAI0308315.1"/>
    <property type="molecule type" value="Genomic_DNA"/>
</dbReference>
<gene>
    <name evidence="5" type="ORF">B0F90DRAFT_1834014</name>
</gene>
<dbReference type="SUPFAM" id="SSF53335">
    <property type="entry name" value="S-adenosyl-L-methionine-dependent methyltransferases"/>
    <property type="match status" value="1"/>
</dbReference>
<dbReference type="Gene3D" id="3.40.50.150">
    <property type="entry name" value="Vaccinia Virus protein VP39"/>
    <property type="match status" value="1"/>
</dbReference>
<feature type="non-terminal residue" evidence="5">
    <location>
        <position position="1"/>
    </location>
</feature>
<sequence length="276" mass="31150">IAFFKQQTRIDDDNELKAHLLSIQAEAYKVHPYTCIRLFSWTRLKISRIFPYQDLLKLGREREGAIFLDIGCCFGNDVRKAILDGFPLRNVVTSDLHQKFWDLGHKLFKSTPHTFPVAFVPGDVFDPEHLEIVPPYSADSPPVGGAPDLRTLGSLNPLHGHVTAIHASAFFHLFSKEAQLRLARGLAGLLSPEPGSMIFGQQFGLPESGLWEEPSSGHSLFCHSAQSWSELWDGEVFPRNTVKVLAYVMEIPRDKATRTYPEAQTFHLLTWSVIRL</sequence>
<keyword evidence="6" id="KW-1185">Reference proteome</keyword>
<evidence type="ECO:0000256" key="3">
    <source>
        <dbReference type="ARBA" id="ARBA00022691"/>
    </source>
</evidence>
<name>A0AAD4MDY9_9AGAM</name>
<dbReference type="GO" id="GO:0016740">
    <property type="term" value="F:transferase activity"/>
    <property type="evidence" value="ECO:0007669"/>
    <property type="project" value="UniProtKB-KW"/>
</dbReference>
<organism evidence="5 6">
    <name type="scientific">Multifurca ochricompacta</name>
    <dbReference type="NCBI Taxonomy" id="376703"/>
    <lineage>
        <taxon>Eukaryota</taxon>
        <taxon>Fungi</taxon>
        <taxon>Dikarya</taxon>
        <taxon>Basidiomycota</taxon>
        <taxon>Agaricomycotina</taxon>
        <taxon>Agaricomycetes</taxon>
        <taxon>Russulales</taxon>
        <taxon>Russulaceae</taxon>
        <taxon>Multifurca</taxon>
    </lineage>
</organism>
<dbReference type="InterPro" id="IPR029063">
    <property type="entry name" value="SAM-dependent_MTases_sf"/>
</dbReference>
<evidence type="ECO:0000256" key="4">
    <source>
        <dbReference type="ARBA" id="ARBA00038314"/>
    </source>
</evidence>
<evidence type="ECO:0008006" key="7">
    <source>
        <dbReference type="Google" id="ProtNLM"/>
    </source>
</evidence>
<keyword evidence="2" id="KW-0808">Transferase</keyword>
<evidence type="ECO:0000256" key="2">
    <source>
        <dbReference type="ARBA" id="ARBA00022679"/>
    </source>
</evidence>
<evidence type="ECO:0000256" key="1">
    <source>
        <dbReference type="ARBA" id="ARBA00005179"/>
    </source>
</evidence>
<dbReference type="PANTHER" id="PTHR35897:SF1">
    <property type="entry name" value="METHYLTRANSFERASE AUSD"/>
    <property type="match status" value="1"/>
</dbReference>
<reference evidence="5" key="1">
    <citation type="journal article" date="2022" name="New Phytol.">
        <title>Evolutionary transition to the ectomycorrhizal habit in the genomes of a hyperdiverse lineage of mushroom-forming fungi.</title>
        <authorList>
            <person name="Looney B."/>
            <person name="Miyauchi S."/>
            <person name="Morin E."/>
            <person name="Drula E."/>
            <person name="Courty P.E."/>
            <person name="Kohler A."/>
            <person name="Kuo A."/>
            <person name="LaButti K."/>
            <person name="Pangilinan J."/>
            <person name="Lipzen A."/>
            <person name="Riley R."/>
            <person name="Andreopoulos W."/>
            <person name="He G."/>
            <person name="Johnson J."/>
            <person name="Nolan M."/>
            <person name="Tritt A."/>
            <person name="Barry K.W."/>
            <person name="Grigoriev I.V."/>
            <person name="Nagy L.G."/>
            <person name="Hibbett D."/>
            <person name="Henrissat B."/>
            <person name="Matheny P.B."/>
            <person name="Labbe J."/>
            <person name="Martin F.M."/>
        </authorList>
    </citation>
    <scope>NUCLEOTIDE SEQUENCE</scope>
    <source>
        <strain evidence="5">BPL690</strain>
    </source>
</reference>
<dbReference type="PANTHER" id="PTHR35897">
    <property type="entry name" value="METHYLTRANSFERASE AUSD"/>
    <property type="match status" value="1"/>
</dbReference>
<dbReference type="Proteomes" id="UP001203297">
    <property type="component" value="Unassembled WGS sequence"/>
</dbReference>
<comment type="caution">
    <text evidence="5">The sequence shown here is derived from an EMBL/GenBank/DDBJ whole genome shotgun (WGS) entry which is preliminary data.</text>
</comment>
<keyword evidence="3" id="KW-0949">S-adenosyl-L-methionine</keyword>
<dbReference type="AlphaFoldDB" id="A0AAD4MDY9"/>
<comment type="pathway">
    <text evidence="1">Secondary metabolite biosynthesis.</text>
</comment>
<proteinExistence type="inferred from homology"/>
<dbReference type="InterPro" id="IPR051654">
    <property type="entry name" value="Meroterpenoid_MTases"/>
</dbReference>
<accession>A0AAD4MDY9</accession>
<evidence type="ECO:0000313" key="5">
    <source>
        <dbReference type="EMBL" id="KAI0308315.1"/>
    </source>
</evidence>
<protein>
    <recommendedName>
        <fullName evidence="7">Methyltransferase ausD</fullName>
    </recommendedName>
</protein>
<evidence type="ECO:0000313" key="6">
    <source>
        <dbReference type="Proteomes" id="UP001203297"/>
    </source>
</evidence>
<comment type="similarity">
    <text evidence="4">Belongs to the class I-like SAM-binding methyltransferase superfamily.</text>
</comment>